<reference evidence="1" key="1">
    <citation type="submission" date="2021-08" db="EMBL/GenBank/DDBJ databases">
        <title>The first chromosome-level gecko genome reveals the dynamic sex chromosomes of Neotropical dwarf geckos (Sphaerodactylidae: Sphaerodactylus).</title>
        <authorList>
            <person name="Pinto B.J."/>
            <person name="Keating S.E."/>
            <person name="Gamble T."/>
        </authorList>
    </citation>
    <scope>NUCLEOTIDE SEQUENCE</scope>
    <source>
        <strain evidence="1">TG3544</strain>
    </source>
</reference>
<gene>
    <name evidence="1" type="ORF">K3G42_032911</name>
</gene>
<proteinExistence type="predicted"/>
<keyword evidence="2" id="KW-1185">Reference proteome</keyword>
<evidence type="ECO:0000313" key="2">
    <source>
        <dbReference type="Proteomes" id="UP000827872"/>
    </source>
</evidence>
<dbReference type="Proteomes" id="UP000827872">
    <property type="component" value="Linkage Group LG03"/>
</dbReference>
<name>A0ACB8EMY7_9SAUR</name>
<dbReference type="EMBL" id="CM037616">
    <property type="protein sequence ID" value="KAH7993987.1"/>
    <property type="molecule type" value="Genomic_DNA"/>
</dbReference>
<accession>A0ACB8EMY7</accession>
<comment type="caution">
    <text evidence="1">The sequence shown here is derived from an EMBL/GenBank/DDBJ whole genome shotgun (WGS) entry which is preliminary data.</text>
</comment>
<protein>
    <submittedName>
        <fullName evidence="1">Uncharacterized protein</fullName>
    </submittedName>
</protein>
<evidence type="ECO:0000313" key="1">
    <source>
        <dbReference type="EMBL" id="KAH7993987.1"/>
    </source>
</evidence>
<sequence length="181" mass="20052">MGTLFLRTEQELQIQPLNQQRGPRCHLEVQQAEKPLPQVDFLDSINQFMTVPLDSSQGVTVRHRRGLDYRDSQPSGFGSATWATAPLAGNWLLPSRPSEAAGSSEAEAWQILQASEEAWDSECEGYRQALRHMERDMEHLQTALVQARQATPAPGTGAATASAAPDGELREVFCRTLPHME</sequence>
<organism evidence="1 2">
    <name type="scientific">Sphaerodactylus townsendi</name>
    <dbReference type="NCBI Taxonomy" id="933632"/>
    <lineage>
        <taxon>Eukaryota</taxon>
        <taxon>Metazoa</taxon>
        <taxon>Chordata</taxon>
        <taxon>Craniata</taxon>
        <taxon>Vertebrata</taxon>
        <taxon>Euteleostomi</taxon>
        <taxon>Lepidosauria</taxon>
        <taxon>Squamata</taxon>
        <taxon>Bifurcata</taxon>
        <taxon>Gekkota</taxon>
        <taxon>Sphaerodactylidae</taxon>
        <taxon>Sphaerodactylus</taxon>
    </lineage>
</organism>